<dbReference type="RefSeq" id="WP_092758940.1">
    <property type="nucleotide sequence ID" value="NZ_FNZQ01000001.1"/>
</dbReference>
<keyword evidence="2" id="KW-1185">Reference proteome</keyword>
<dbReference type="STRING" id="188906.SAMN04488526_0208"/>
<sequence length="114" mass="11271">MRSTALSGVLLAGLAACQPAVPPVASPVLPGLTLVPASGGLLVNGSGGREIGFGRDQPGALQTVARIEGMAPRATSCGSGRQAFVTKGNLQLVFESGTFVGWTSGSDTAGRTCG</sequence>
<accession>A0A1H7FSC7</accession>
<dbReference type="EMBL" id="FNZQ01000001">
    <property type="protein sequence ID" value="SEK29006.1"/>
    <property type="molecule type" value="Genomic_DNA"/>
</dbReference>
<evidence type="ECO:0000313" key="2">
    <source>
        <dbReference type="Proteomes" id="UP000199283"/>
    </source>
</evidence>
<name>A0A1H7FSC7_9RHOB</name>
<dbReference type="AlphaFoldDB" id="A0A1H7FSC7"/>
<evidence type="ECO:0000313" key="1">
    <source>
        <dbReference type="EMBL" id="SEK29006.1"/>
    </source>
</evidence>
<dbReference type="PROSITE" id="PS51257">
    <property type="entry name" value="PROKAR_LIPOPROTEIN"/>
    <property type="match status" value="1"/>
</dbReference>
<reference evidence="1 2" key="1">
    <citation type="submission" date="2016-10" db="EMBL/GenBank/DDBJ databases">
        <authorList>
            <person name="de Groot N.N."/>
        </authorList>
    </citation>
    <scope>NUCLEOTIDE SEQUENCE [LARGE SCALE GENOMIC DNA]</scope>
    <source>
        <strain evidence="1 2">DSM 14858</strain>
    </source>
</reference>
<dbReference type="Proteomes" id="UP000199283">
    <property type="component" value="Unassembled WGS sequence"/>
</dbReference>
<proteinExistence type="predicted"/>
<gene>
    <name evidence="1" type="ORF">SAMN04488526_0208</name>
</gene>
<dbReference type="OrthoDB" id="7867825at2"/>
<protein>
    <submittedName>
        <fullName evidence="1">Uncharacterized protein</fullName>
    </submittedName>
</protein>
<organism evidence="1 2">
    <name type="scientific">Jannaschia helgolandensis</name>
    <dbReference type="NCBI Taxonomy" id="188906"/>
    <lineage>
        <taxon>Bacteria</taxon>
        <taxon>Pseudomonadati</taxon>
        <taxon>Pseudomonadota</taxon>
        <taxon>Alphaproteobacteria</taxon>
        <taxon>Rhodobacterales</taxon>
        <taxon>Roseobacteraceae</taxon>
        <taxon>Jannaschia</taxon>
    </lineage>
</organism>